<dbReference type="STRING" id="927664.SAMN05421780_108179"/>
<accession>A0A1I1LDF8</accession>
<proteinExistence type="predicted"/>
<name>A0A1I1LDF8_9BACT</name>
<keyword evidence="2" id="KW-1185">Reference proteome</keyword>
<protein>
    <submittedName>
        <fullName evidence="1">Uncharacterized protein</fullName>
    </submittedName>
</protein>
<dbReference type="EMBL" id="FOLE01000008">
    <property type="protein sequence ID" value="SFC70996.1"/>
    <property type="molecule type" value="Genomic_DNA"/>
</dbReference>
<gene>
    <name evidence="1" type="ORF">SAMN05421780_108179</name>
</gene>
<sequence>MILPTTQILRQMADNADEKYNFYFQKTLKARKPENREIYREKYQKERIKHNRLCDLIMKVSLSIYGKKFSKLSDIQKQKIAKSYELSLERKVQRKHLFETTIRVSLFFFQSSLTADYGQFQCEKCSSIFYHSPARIMQGKELLYECVCGYCANNISGEYIYN</sequence>
<evidence type="ECO:0000313" key="2">
    <source>
        <dbReference type="Proteomes" id="UP000199514"/>
    </source>
</evidence>
<dbReference type="AlphaFoldDB" id="A0A1I1LDF8"/>
<organism evidence="1 2">
    <name type="scientific">Flexibacter flexilis DSM 6793</name>
    <dbReference type="NCBI Taxonomy" id="927664"/>
    <lineage>
        <taxon>Bacteria</taxon>
        <taxon>Pseudomonadati</taxon>
        <taxon>Bacteroidota</taxon>
        <taxon>Cytophagia</taxon>
        <taxon>Cytophagales</taxon>
        <taxon>Flexibacteraceae</taxon>
        <taxon>Flexibacter</taxon>
    </lineage>
</organism>
<dbReference type="Proteomes" id="UP000199514">
    <property type="component" value="Unassembled WGS sequence"/>
</dbReference>
<dbReference type="RefSeq" id="WP_177199937.1">
    <property type="nucleotide sequence ID" value="NZ_FOLE01000008.1"/>
</dbReference>
<reference evidence="1 2" key="1">
    <citation type="submission" date="2016-10" db="EMBL/GenBank/DDBJ databases">
        <authorList>
            <person name="de Groot N.N."/>
        </authorList>
    </citation>
    <scope>NUCLEOTIDE SEQUENCE [LARGE SCALE GENOMIC DNA]</scope>
    <source>
        <strain evidence="1 2">DSM 6793</strain>
    </source>
</reference>
<evidence type="ECO:0000313" key="1">
    <source>
        <dbReference type="EMBL" id="SFC70996.1"/>
    </source>
</evidence>